<comment type="similarity">
    <text evidence="1">Belongs to the thioester dehydratase family. FabZ subfamily.</text>
</comment>
<sequence>MNQEEIKKILPHRDNMLLVEESETVDETTAKGRYTIKGDEFFLQGHFPGNPVVPGVILCEMMGQASCCLLADKVSDCTPYFTKMNNVKFKNPVKPGDTLESVCTLTKNRGPFYFIDAKGYVDGKLCVSAELSFALVPNEKE</sequence>
<organism evidence="3 4">
    <name type="scientific">Ruminococcus difficilis</name>
    <dbReference type="NCBI Taxonomy" id="2763069"/>
    <lineage>
        <taxon>Bacteria</taxon>
        <taxon>Bacillati</taxon>
        <taxon>Bacillota</taxon>
        <taxon>Clostridia</taxon>
        <taxon>Eubacteriales</taxon>
        <taxon>Oscillospiraceae</taxon>
        <taxon>Ruminococcus</taxon>
    </lineage>
</organism>
<keyword evidence="4" id="KW-1185">Reference proteome</keyword>
<evidence type="ECO:0000313" key="3">
    <source>
        <dbReference type="EMBL" id="MBK6088973.1"/>
    </source>
</evidence>
<evidence type="ECO:0000256" key="1">
    <source>
        <dbReference type="ARBA" id="ARBA00009174"/>
    </source>
</evidence>
<comment type="caution">
    <text evidence="3">The sequence shown here is derived from an EMBL/GenBank/DDBJ whole genome shotgun (WGS) entry which is preliminary data.</text>
</comment>
<name>A0A934WS77_9FIRM</name>
<keyword evidence="2" id="KW-0456">Lyase</keyword>
<dbReference type="SUPFAM" id="SSF54637">
    <property type="entry name" value="Thioesterase/thiol ester dehydrase-isomerase"/>
    <property type="match status" value="1"/>
</dbReference>
<evidence type="ECO:0000313" key="4">
    <source>
        <dbReference type="Proteomes" id="UP000633365"/>
    </source>
</evidence>
<proteinExistence type="inferred from homology"/>
<dbReference type="Proteomes" id="UP000633365">
    <property type="component" value="Unassembled WGS sequence"/>
</dbReference>
<dbReference type="PANTHER" id="PTHR30272:SF1">
    <property type="entry name" value="3-HYDROXYACYL-[ACYL-CARRIER-PROTEIN] DEHYDRATASE"/>
    <property type="match status" value="1"/>
</dbReference>
<reference evidence="3" key="1">
    <citation type="submission" date="2021-01" db="EMBL/GenBank/DDBJ databases">
        <title>Genome public.</title>
        <authorList>
            <person name="Liu C."/>
            <person name="Sun Q."/>
        </authorList>
    </citation>
    <scope>NUCLEOTIDE SEQUENCE</scope>
    <source>
        <strain evidence="3">M6</strain>
    </source>
</reference>
<dbReference type="PANTHER" id="PTHR30272">
    <property type="entry name" value="3-HYDROXYACYL-[ACYL-CARRIER-PROTEIN] DEHYDRATASE"/>
    <property type="match status" value="1"/>
</dbReference>
<dbReference type="RefSeq" id="WP_201427778.1">
    <property type="nucleotide sequence ID" value="NZ_JAEQMG010000104.1"/>
</dbReference>
<dbReference type="InterPro" id="IPR013114">
    <property type="entry name" value="FabA_FabZ"/>
</dbReference>
<dbReference type="AlphaFoldDB" id="A0A934WS77"/>
<protein>
    <submittedName>
        <fullName evidence="3">Beta-hydroxyacyl-ACP dehydratase</fullName>
    </submittedName>
</protein>
<dbReference type="CDD" id="cd01288">
    <property type="entry name" value="FabZ"/>
    <property type="match status" value="1"/>
</dbReference>
<dbReference type="Pfam" id="PF07977">
    <property type="entry name" value="FabA"/>
    <property type="match status" value="1"/>
</dbReference>
<gene>
    <name evidence="3" type="ORF">JKK62_10020</name>
</gene>
<evidence type="ECO:0000256" key="2">
    <source>
        <dbReference type="ARBA" id="ARBA00023239"/>
    </source>
</evidence>
<dbReference type="Gene3D" id="3.10.129.10">
    <property type="entry name" value="Hotdog Thioesterase"/>
    <property type="match status" value="1"/>
</dbReference>
<dbReference type="GO" id="GO:0016829">
    <property type="term" value="F:lyase activity"/>
    <property type="evidence" value="ECO:0007669"/>
    <property type="project" value="UniProtKB-KW"/>
</dbReference>
<accession>A0A934WS77</accession>
<dbReference type="EMBL" id="JAEQMG010000104">
    <property type="protein sequence ID" value="MBK6088973.1"/>
    <property type="molecule type" value="Genomic_DNA"/>
</dbReference>
<dbReference type="InterPro" id="IPR029069">
    <property type="entry name" value="HotDog_dom_sf"/>
</dbReference>